<keyword evidence="2" id="KW-0732">Signal</keyword>
<feature type="signal peptide" evidence="2">
    <location>
        <begin position="1"/>
        <end position="22"/>
    </location>
</feature>
<comment type="caution">
    <text evidence="3">The sequence shown here is derived from an EMBL/GenBank/DDBJ whole genome shotgun (WGS) entry which is preliminary data.</text>
</comment>
<protein>
    <submittedName>
        <fullName evidence="3">Uncharacterized protein</fullName>
    </submittedName>
</protein>
<organism evidence="3 4">
    <name type="scientific">Polyrhizophydium stewartii</name>
    <dbReference type="NCBI Taxonomy" id="2732419"/>
    <lineage>
        <taxon>Eukaryota</taxon>
        <taxon>Fungi</taxon>
        <taxon>Fungi incertae sedis</taxon>
        <taxon>Chytridiomycota</taxon>
        <taxon>Chytridiomycota incertae sedis</taxon>
        <taxon>Chytridiomycetes</taxon>
        <taxon>Rhizophydiales</taxon>
        <taxon>Rhizophydiales incertae sedis</taxon>
        <taxon>Polyrhizophydium</taxon>
    </lineage>
</organism>
<dbReference type="Proteomes" id="UP001527925">
    <property type="component" value="Unassembled WGS sequence"/>
</dbReference>
<evidence type="ECO:0000256" key="1">
    <source>
        <dbReference type="SAM" id="Phobius"/>
    </source>
</evidence>
<name>A0ABR4N9M8_9FUNG</name>
<accession>A0ABR4N9M8</accession>
<keyword evidence="4" id="KW-1185">Reference proteome</keyword>
<dbReference type="EMBL" id="JADGIZ020000018">
    <property type="protein sequence ID" value="KAL2916243.1"/>
    <property type="molecule type" value="Genomic_DNA"/>
</dbReference>
<evidence type="ECO:0000313" key="3">
    <source>
        <dbReference type="EMBL" id="KAL2916243.1"/>
    </source>
</evidence>
<keyword evidence="1" id="KW-1133">Transmembrane helix</keyword>
<feature type="transmembrane region" description="Helical" evidence="1">
    <location>
        <begin position="135"/>
        <end position="156"/>
    </location>
</feature>
<evidence type="ECO:0000313" key="4">
    <source>
        <dbReference type="Proteomes" id="UP001527925"/>
    </source>
</evidence>
<gene>
    <name evidence="3" type="ORF">HK105_204334</name>
</gene>
<feature type="chain" id="PRO_5046226575" evidence="2">
    <location>
        <begin position="23"/>
        <end position="181"/>
    </location>
</feature>
<dbReference type="Pfam" id="PF08229">
    <property type="entry name" value="SHR3_chaperone"/>
    <property type="match status" value="1"/>
</dbReference>
<feature type="transmembrane region" description="Helical" evidence="1">
    <location>
        <begin position="90"/>
        <end position="115"/>
    </location>
</feature>
<reference evidence="3 4" key="1">
    <citation type="submission" date="2023-09" db="EMBL/GenBank/DDBJ databases">
        <title>Pangenome analysis of Batrachochytrium dendrobatidis and related Chytrids.</title>
        <authorList>
            <person name="Yacoub M.N."/>
            <person name="Stajich J.E."/>
            <person name="James T.Y."/>
        </authorList>
    </citation>
    <scope>NUCLEOTIDE SEQUENCE [LARGE SCALE GENOMIC DNA]</scope>
    <source>
        <strain evidence="3 4">JEL0888</strain>
    </source>
</reference>
<evidence type="ECO:0000256" key="2">
    <source>
        <dbReference type="SAM" id="SignalP"/>
    </source>
</evidence>
<keyword evidence="1" id="KW-0812">Transmembrane</keyword>
<feature type="transmembrane region" description="Helical" evidence="1">
    <location>
        <begin position="65"/>
        <end position="83"/>
    </location>
</feature>
<sequence>MAILANVLLGVLAGQYAMLARSEHIWWPYFSADVSTLKSRVPASVRADSESFYRQLLKAPPNFDYVIAAFAAIILLSLVGGIVQHPSKRIFNILSLITFGAAAGVEIVLARPLLLSFAVKTYRKPDVQAESLLKLSLYHAITLGLLIVTILLQVSADEQEEERAAKATAATKKEAKKPKAD</sequence>
<proteinExistence type="predicted"/>
<keyword evidence="1" id="KW-0472">Membrane</keyword>
<dbReference type="InterPro" id="IPR013248">
    <property type="entry name" value="Psh3/Shr3"/>
</dbReference>